<evidence type="ECO:0000313" key="7">
    <source>
        <dbReference type="EMBL" id="KAE9399079.1"/>
    </source>
</evidence>
<dbReference type="SUPFAM" id="SSF46689">
    <property type="entry name" value="Homeodomain-like"/>
    <property type="match status" value="1"/>
</dbReference>
<feature type="region of interest" description="Disordered" evidence="5">
    <location>
        <begin position="30"/>
        <end position="182"/>
    </location>
</feature>
<feature type="compositionally biased region" description="Basic and acidic residues" evidence="5">
    <location>
        <begin position="163"/>
        <end position="175"/>
    </location>
</feature>
<dbReference type="EMBL" id="ML769474">
    <property type="protein sequence ID" value="KAE9399079.1"/>
    <property type="molecule type" value="Genomic_DNA"/>
</dbReference>
<dbReference type="Proteomes" id="UP000799118">
    <property type="component" value="Unassembled WGS sequence"/>
</dbReference>
<dbReference type="GO" id="GO:0003677">
    <property type="term" value="F:DNA binding"/>
    <property type="evidence" value="ECO:0007669"/>
    <property type="project" value="UniProtKB-KW"/>
</dbReference>
<feature type="compositionally biased region" description="Acidic residues" evidence="5">
    <location>
        <begin position="152"/>
        <end position="161"/>
    </location>
</feature>
<evidence type="ECO:0000313" key="8">
    <source>
        <dbReference type="Proteomes" id="UP000799118"/>
    </source>
</evidence>
<gene>
    <name evidence="7" type="ORF">BT96DRAFT_710945</name>
</gene>
<keyword evidence="4" id="KW-0539">Nucleus</keyword>
<comment type="similarity">
    <text evidence="1">Belongs to the TALE/M-ATYP homeobox family.</text>
</comment>
<protein>
    <recommendedName>
        <fullName evidence="6">KN homeodomain domain-containing protein</fullName>
    </recommendedName>
</protein>
<keyword evidence="3" id="KW-0371">Homeobox</keyword>
<evidence type="ECO:0000256" key="2">
    <source>
        <dbReference type="ARBA" id="ARBA00023125"/>
    </source>
</evidence>
<organism evidence="7 8">
    <name type="scientific">Gymnopus androsaceus JB14</name>
    <dbReference type="NCBI Taxonomy" id="1447944"/>
    <lineage>
        <taxon>Eukaryota</taxon>
        <taxon>Fungi</taxon>
        <taxon>Dikarya</taxon>
        <taxon>Basidiomycota</taxon>
        <taxon>Agaricomycotina</taxon>
        <taxon>Agaricomycetes</taxon>
        <taxon>Agaricomycetidae</taxon>
        <taxon>Agaricales</taxon>
        <taxon>Marasmiineae</taxon>
        <taxon>Omphalotaceae</taxon>
        <taxon>Gymnopus</taxon>
    </lineage>
</organism>
<dbReference type="AlphaFoldDB" id="A0A6A4HKS2"/>
<evidence type="ECO:0000259" key="6">
    <source>
        <dbReference type="Pfam" id="PF05920"/>
    </source>
</evidence>
<dbReference type="Gene3D" id="1.10.10.60">
    <property type="entry name" value="Homeodomain-like"/>
    <property type="match status" value="1"/>
</dbReference>
<dbReference type="GO" id="GO:0006355">
    <property type="term" value="P:regulation of DNA-templated transcription"/>
    <property type="evidence" value="ECO:0007669"/>
    <property type="project" value="InterPro"/>
</dbReference>
<evidence type="ECO:0000256" key="5">
    <source>
        <dbReference type="SAM" id="MobiDB-lite"/>
    </source>
</evidence>
<dbReference type="InterPro" id="IPR001356">
    <property type="entry name" value="HD"/>
</dbReference>
<proteinExistence type="inferred from homology"/>
<sequence length="320" mass="34908">MQNTLRRSAKGVTVSRMGITNDESLTKLKGRVDISQKLPLGPQSTQKIPDPELRFSPPADPSPSTTDSILKPQRQPLPDTSLKPKAQVKKQLRTFKWGLASSSGSGSKAQELTMHRTTQQAEEKPAGLPEAQELRRKPSTSPASSVYYSDLGEFEDDDLPSELESRSDSAEEEVFRGGQWDGPRADKQVYTRALLTPIRRDDSGSAAPLIEPSKVGSRILPPEDIPAFLDGWLHRHPGLYPSEQEQRQICDATGLSMSQVSSWIIHARRRDLDNANVAGPIIPITTAASAILRSISSAPSLSRSASTIFCTQHGGSFDST</sequence>
<evidence type="ECO:0000256" key="4">
    <source>
        <dbReference type="ARBA" id="ARBA00023242"/>
    </source>
</evidence>
<dbReference type="InterPro" id="IPR009057">
    <property type="entry name" value="Homeodomain-like_sf"/>
</dbReference>
<feature type="domain" description="KN homeodomain" evidence="6">
    <location>
        <begin position="232"/>
        <end position="270"/>
    </location>
</feature>
<accession>A0A6A4HKS2</accession>
<keyword evidence="8" id="KW-1185">Reference proteome</keyword>
<dbReference type="OrthoDB" id="10056939at2759"/>
<dbReference type="InterPro" id="IPR008422">
    <property type="entry name" value="KN_HD"/>
</dbReference>
<dbReference type="Pfam" id="PF05920">
    <property type="entry name" value="Homeobox_KN"/>
    <property type="match status" value="1"/>
</dbReference>
<dbReference type="CDD" id="cd00086">
    <property type="entry name" value="homeodomain"/>
    <property type="match status" value="1"/>
</dbReference>
<evidence type="ECO:0000256" key="3">
    <source>
        <dbReference type="ARBA" id="ARBA00023155"/>
    </source>
</evidence>
<keyword evidence="2" id="KW-0238">DNA-binding</keyword>
<evidence type="ECO:0000256" key="1">
    <source>
        <dbReference type="ARBA" id="ARBA00005800"/>
    </source>
</evidence>
<name>A0A6A4HKS2_9AGAR</name>
<reference evidence="7" key="1">
    <citation type="journal article" date="2019" name="Environ. Microbiol.">
        <title>Fungal ecological strategies reflected in gene transcription - a case study of two litter decomposers.</title>
        <authorList>
            <person name="Barbi F."/>
            <person name="Kohler A."/>
            <person name="Barry K."/>
            <person name="Baskaran P."/>
            <person name="Daum C."/>
            <person name="Fauchery L."/>
            <person name="Ihrmark K."/>
            <person name="Kuo A."/>
            <person name="LaButti K."/>
            <person name="Lipzen A."/>
            <person name="Morin E."/>
            <person name="Grigoriev I.V."/>
            <person name="Henrissat B."/>
            <person name="Lindahl B."/>
            <person name="Martin F."/>
        </authorList>
    </citation>
    <scope>NUCLEOTIDE SEQUENCE</scope>
    <source>
        <strain evidence="7">JB14</strain>
    </source>
</reference>
<feature type="region of interest" description="Disordered" evidence="5">
    <location>
        <begin position="1"/>
        <end position="20"/>
    </location>
</feature>